<sequence length="317" mass="35832">MNGINTTGVDDAVRLTLEELPYEVHEDDNAFYDDLEDIISIIDDECPANQLCLHADLPYREHSSDEFSDDDNVFDSILESIDLDNGGDCYLIGNTSTPETPAQDVPSMSPSADATTISPKARISQKFISPLIKSSEMPQKQETSQFDRQPIVRPPFPNKARDRSPIVGLSPAHVLRTCFRVGEAIKVGRDAVKNEKDVLIEMYARVASSSRTETKQSFEFRDLFHDKPPHIMGEYHAAIWKSVKLYNVDSARLLKGNKMCRCIGQMKRDMDGYKLLILNIWEVSTSNQFLYHLLSYQSVHGKILNGSRVFCAHRRST</sequence>
<dbReference type="Proteomes" id="UP000799778">
    <property type="component" value="Unassembled WGS sequence"/>
</dbReference>
<feature type="region of interest" description="Disordered" evidence="1">
    <location>
        <begin position="135"/>
        <end position="163"/>
    </location>
</feature>
<name>A0A6A5X941_9PLEO</name>
<reference evidence="2" key="1">
    <citation type="journal article" date="2020" name="Stud. Mycol.">
        <title>101 Dothideomycetes genomes: a test case for predicting lifestyles and emergence of pathogens.</title>
        <authorList>
            <person name="Haridas S."/>
            <person name="Albert R."/>
            <person name="Binder M."/>
            <person name="Bloem J."/>
            <person name="Labutti K."/>
            <person name="Salamov A."/>
            <person name="Andreopoulos B."/>
            <person name="Baker S."/>
            <person name="Barry K."/>
            <person name="Bills G."/>
            <person name="Bluhm B."/>
            <person name="Cannon C."/>
            <person name="Castanera R."/>
            <person name="Culley D."/>
            <person name="Daum C."/>
            <person name="Ezra D."/>
            <person name="Gonzalez J."/>
            <person name="Henrissat B."/>
            <person name="Kuo A."/>
            <person name="Liang C."/>
            <person name="Lipzen A."/>
            <person name="Lutzoni F."/>
            <person name="Magnuson J."/>
            <person name="Mondo S."/>
            <person name="Nolan M."/>
            <person name="Ohm R."/>
            <person name="Pangilinan J."/>
            <person name="Park H.-J."/>
            <person name="Ramirez L."/>
            <person name="Alfaro M."/>
            <person name="Sun H."/>
            <person name="Tritt A."/>
            <person name="Yoshinaga Y."/>
            <person name="Zwiers L.-H."/>
            <person name="Turgeon B."/>
            <person name="Goodwin S."/>
            <person name="Spatafora J."/>
            <person name="Crous P."/>
            <person name="Grigoriev I."/>
        </authorList>
    </citation>
    <scope>NUCLEOTIDE SEQUENCE</scope>
    <source>
        <strain evidence="2">CBS 175.79</strain>
    </source>
</reference>
<gene>
    <name evidence="2" type="ORF">BU24DRAFT_428351</name>
</gene>
<dbReference type="AlphaFoldDB" id="A0A6A5X941"/>
<dbReference type="GeneID" id="54286855"/>
<evidence type="ECO:0000313" key="2">
    <source>
        <dbReference type="EMBL" id="KAF2009443.1"/>
    </source>
</evidence>
<protein>
    <submittedName>
        <fullName evidence="2">Uncharacterized protein</fullName>
    </submittedName>
</protein>
<feature type="compositionally biased region" description="Polar residues" evidence="1">
    <location>
        <begin position="136"/>
        <end position="147"/>
    </location>
</feature>
<dbReference type="EMBL" id="ML978078">
    <property type="protein sequence ID" value="KAF2009443.1"/>
    <property type="molecule type" value="Genomic_DNA"/>
</dbReference>
<accession>A0A6A5X941</accession>
<evidence type="ECO:0000313" key="3">
    <source>
        <dbReference type="Proteomes" id="UP000799778"/>
    </source>
</evidence>
<keyword evidence="3" id="KW-1185">Reference proteome</keyword>
<evidence type="ECO:0000256" key="1">
    <source>
        <dbReference type="SAM" id="MobiDB-lite"/>
    </source>
</evidence>
<dbReference type="OrthoDB" id="5397183at2759"/>
<organism evidence="2 3">
    <name type="scientific">Aaosphaeria arxii CBS 175.79</name>
    <dbReference type="NCBI Taxonomy" id="1450172"/>
    <lineage>
        <taxon>Eukaryota</taxon>
        <taxon>Fungi</taxon>
        <taxon>Dikarya</taxon>
        <taxon>Ascomycota</taxon>
        <taxon>Pezizomycotina</taxon>
        <taxon>Dothideomycetes</taxon>
        <taxon>Pleosporomycetidae</taxon>
        <taxon>Pleosporales</taxon>
        <taxon>Pleosporales incertae sedis</taxon>
        <taxon>Aaosphaeria</taxon>
    </lineage>
</organism>
<proteinExistence type="predicted"/>
<dbReference type="RefSeq" id="XP_033377782.1">
    <property type="nucleotide sequence ID" value="XM_033529458.1"/>
</dbReference>